<name>A0ABX2ZXU8_9GAMM</name>
<dbReference type="RefSeq" id="WP_069313911.1">
    <property type="nucleotide sequence ID" value="NZ_MDTU01000002.1"/>
</dbReference>
<dbReference type="Proteomes" id="UP000094329">
    <property type="component" value="Unassembled WGS sequence"/>
</dbReference>
<protein>
    <submittedName>
        <fullName evidence="1">Uncharacterized protein</fullName>
    </submittedName>
</protein>
<comment type="caution">
    <text evidence="1">The sequence shown here is derived from an EMBL/GenBank/DDBJ whole genome shotgun (WGS) entry which is preliminary data.</text>
</comment>
<accession>A0ABX2ZXU8</accession>
<sequence length="346" mass="38791">MSDYKDQADIILELEGEISEESFRQLLSKVDLVGSISRKGYKKLSTLETVSKNIDLAQRLLDLEGDLPEEKFKAILAKPGNIKKARELLKKVPGLDAATLIDSLFGEHSTNANNLLKIVEECNVVAYKDLLKDLGLIRALSAVVGKNKLNTGDCDGVVKQKELIKKIAKKVKGANLDTLRAVSDYKDQADIILELEGKISEESFRQLLEEVAFVKNVKKISDADLETLQIAFGKKPIAEKILELTERLRLRLSKDDFQKLLDEKNITIVEGILNKVRDADLITLNITLEDIDFANKVLKLFESTSCSKYEFETLLQKKELVEDILEKVTDADLEFLSVALSKKPND</sequence>
<proteinExistence type="predicted"/>
<organism evidence="1 2">
    <name type="scientific">Piscirickettsia litoralis</name>
    <dbReference type="NCBI Taxonomy" id="1891921"/>
    <lineage>
        <taxon>Bacteria</taxon>
        <taxon>Pseudomonadati</taxon>
        <taxon>Pseudomonadota</taxon>
        <taxon>Gammaproteobacteria</taxon>
        <taxon>Thiotrichales</taxon>
        <taxon>Piscirickettsiaceae</taxon>
        <taxon>Piscirickettsia</taxon>
    </lineage>
</organism>
<reference evidence="1 2" key="1">
    <citation type="submission" date="2016-08" db="EMBL/GenBank/DDBJ databases">
        <title>Draft genome sequence of Candidatus Piscirickettsia litoralis, from seawater.</title>
        <authorList>
            <person name="Wan X."/>
            <person name="Lee A.J."/>
            <person name="Hou S."/>
            <person name="Donachie S.P."/>
        </authorList>
    </citation>
    <scope>NUCLEOTIDE SEQUENCE [LARGE SCALE GENOMIC DNA]</scope>
    <source>
        <strain evidence="1 2">Y2</strain>
    </source>
</reference>
<keyword evidence="2" id="KW-1185">Reference proteome</keyword>
<gene>
    <name evidence="1" type="ORF">BGC07_15085</name>
</gene>
<evidence type="ECO:0000313" key="1">
    <source>
        <dbReference type="EMBL" id="ODN41446.1"/>
    </source>
</evidence>
<evidence type="ECO:0000313" key="2">
    <source>
        <dbReference type="Proteomes" id="UP000094329"/>
    </source>
</evidence>
<dbReference type="EMBL" id="MDTU01000002">
    <property type="protein sequence ID" value="ODN41446.1"/>
    <property type="molecule type" value="Genomic_DNA"/>
</dbReference>